<evidence type="ECO:0000256" key="1">
    <source>
        <dbReference type="ARBA" id="ARBA00004123"/>
    </source>
</evidence>
<organism evidence="16 17">
    <name type="scientific">Oncorhynchus mykiss</name>
    <name type="common">Rainbow trout</name>
    <name type="synonym">Salmo gairdneri</name>
    <dbReference type="NCBI Taxonomy" id="8022"/>
    <lineage>
        <taxon>Eukaryota</taxon>
        <taxon>Metazoa</taxon>
        <taxon>Chordata</taxon>
        <taxon>Craniata</taxon>
        <taxon>Vertebrata</taxon>
        <taxon>Euteleostomi</taxon>
        <taxon>Actinopterygii</taxon>
        <taxon>Neopterygii</taxon>
        <taxon>Teleostei</taxon>
        <taxon>Protacanthopterygii</taxon>
        <taxon>Salmoniformes</taxon>
        <taxon>Salmonidae</taxon>
        <taxon>Salmoninae</taxon>
        <taxon>Oncorhynchus</taxon>
    </lineage>
</organism>
<dbReference type="GO" id="GO:0005634">
    <property type="term" value="C:nucleus"/>
    <property type="evidence" value="ECO:0007669"/>
    <property type="project" value="UniProtKB-SubCell"/>
</dbReference>
<evidence type="ECO:0000256" key="12">
    <source>
        <dbReference type="ARBA" id="ARBA00081786"/>
    </source>
</evidence>
<feature type="region of interest" description="Disordered" evidence="14">
    <location>
        <begin position="82"/>
        <end position="138"/>
    </location>
</feature>
<evidence type="ECO:0000313" key="17">
    <source>
        <dbReference type="Proteomes" id="UP000694395"/>
    </source>
</evidence>
<dbReference type="Proteomes" id="UP000694395">
    <property type="component" value="Chromosome 14"/>
</dbReference>
<evidence type="ECO:0000256" key="3">
    <source>
        <dbReference type="ARBA" id="ARBA00022481"/>
    </source>
</evidence>
<reference evidence="16" key="2">
    <citation type="submission" date="2025-08" db="UniProtKB">
        <authorList>
            <consortium name="Ensembl"/>
        </authorList>
    </citation>
    <scope>IDENTIFICATION</scope>
</reference>
<dbReference type="FunFam" id="1.20.5.990:FF:000001">
    <property type="entry name" value="TNFAIP3 interacting protein 1"/>
    <property type="match status" value="1"/>
</dbReference>
<evidence type="ECO:0000256" key="8">
    <source>
        <dbReference type="ARBA" id="ARBA00023242"/>
    </source>
</evidence>
<evidence type="ECO:0000256" key="9">
    <source>
        <dbReference type="ARBA" id="ARBA00073021"/>
    </source>
</evidence>
<keyword evidence="6 13" id="KW-0175">Coiled coil</keyword>
<evidence type="ECO:0000256" key="4">
    <source>
        <dbReference type="ARBA" id="ARBA00022490"/>
    </source>
</evidence>
<evidence type="ECO:0000256" key="10">
    <source>
        <dbReference type="ARBA" id="ARBA00075165"/>
    </source>
</evidence>
<dbReference type="Pfam" id="PF16516">
    <property type="entry name" value="CC2-LZ"/>
    <property type="match status" value="1"/>
</dbReference>
<sequence length="634" mass="71411">MEGKGPYRIYDPGGGEAKPREAREEGSSGGGGSYRLLLEENSVLRERMKGLKSLGDLLEESQWEASKLRQRVEELVRDNEALKSSTSSFATSLCMGGPVQTETQGQGKLHRQPSVDQRESQPCLSTGKALNHEQPSEGLSEFEVVNMEKTSDTQTAGAGTGQLPQENQELTSQLQRLESSFSIFAEASNPNQLLAHLGRMAVEFHHLSSKVQKNEQRTSLLQTLCEQLRQENSELRKKMEEDLQYRNGDLELLRQENLKLKELVTLSGAGETAAESEGQPEAKEDVVKEETASVRSKMEVSTPQKNGNTTEKEKAPAKPCDPEAYEKKIKLLEKQRKDITDLRQRLADSQKAVQELEAEREQRQRDYDKKLLLAKSKIENVQGEKECLNSETTELKQKVRYLQDQLLPLSKQREYQEKEIQRLNRALEEALNLHPPPSSQQPPVQGASGNHGDGPSNLRRQELLTQIAVLMEQVKIFEEDFRKERSDRERMNEEKEDLRRQVERLQGQMTNLTNQLHQAQNECQRERTERCKLERLQMQHHKQVAPGGGLDGWPIHPRIPTNPTVSAGSVAPPGRGDFPPLTTGTPWQQSFPQPRGSRGPGAGEGSRPPPENTDQSTATGFVKRERQNIDPGKH</sequence>
<name>A0A8C7TAT5_ONCMY</name>
<feature type="domain" description="NF-kappa-B essential modulator NEMO CC2-LZ" evidence="15">
    <location>
        <begin position="413"/>
        <end position="512"/>
    </location>
</feature>
<accession>A0A8C7TAT5</accession>
<dbReference type="GO" id="GO:0006954">
    <property type="term" value="P:inflammatory response"/>
    <property type="evidence" value="ECO:0007669"/>
    <property type="project" value="UniProtKB-KW"/>
</dbReference>
<evidence type="ECO:0000256" key="7">
    <source>
        <dbReference type="ARBA" id="ARBA00023198"/>
    </source>
</evidence>
<dbReference type="GO" id="GO:0010604">
    <property type="term" value="P:positive regulation of macromolecule metabolic process"/>
    <property type="evidence" value="ECO:0007669"/>
    <property type="project" value="UniProtKB-ARBA"/>
</dbReference>
<evidence type="ECO:0000256" key="2">
    <source>
        <dbReference type="ARBA" id="ARBA00004496"/>
    </source>
</evidence>
<protein>
    <recommendedName>
        <fullName evidence="9">TNFAIP3-interacting protein 1</fullName>
    </recommendedName>
    <alternativeName>
        <fullName evidence="11">A20-binding inhibitor of NF-kappa-B activation 1</fullName>
    </alternativeName>
    <alternativeName>
        <fullName evidence="12">Nef-associated factor 1</fullName>
    </alternativeName>
    <alternativeName>
        <fullName evidence="10">Virion-associated nuclear shuttling protein</fullName>
    </alternativeName>
</protein>
<feature type="compositionally biased region" description="Polar residues" evidence="14">
    <location>
        <begin position="582"/>
        <end position="592"/>
    </location>
</feature>
<evidence type="ECO:0000256" key="11">
    <source>
        <dbReference type="ARBA" id="ARBA00079468"/>
    </source>
</evidence>
<feature type="compositionally biased region" description="Polar residues" evidence="14">
    <location>
        <begin position="299"/>
        <end position="309"/>
    </location>
</feature>
<keyword evidence="17" id="KW-1185">Reference proteome</keyword>
<dbReference type="GO" id="GO:0071222">
    <property type="term" value="P:cellular response to lipopolysaccharide"/>
    <property type="evidence" value="ECO:0007669"/>
    <property type="project" value="TreeGrafter"/>
</dbReference>
<evidence type="ECO:0000256" key="5">
    <source>
        <dbReference type="ARBA" id="ARBA00022553"/>
    </source>
</evidence>
<keyword evidence="7" id="KW-0395">Inflammatory response</keyword>
<dbReference type="PANTHER" id="PTHR31882:SF3">
    <property type="entry name" value="TNFAIP3-INTERACTING PROTEIN 1"/>
    <property type="match status" value="1"/>
</dbReference>
<reference evidence="16" key="1">
    <citation type="submission" date="2020-07" db="EMBL/GenBank/DDBJ databases">
        <title>A long reads based de novo assembly of the rainbow trout Arlee double haploid line genome.</title>
        <authorList>
            <person name="Gao G."/>
            <person name="Palti Y."/>
        </authorList>
    </citation>
    <scope>NUCLEOTIDE SEQUENCE [LARGE SCALE GENOMIC DNA]</scope>
</reference>
<feature type="compositionally biased region" description="Basic and acidic residues" evidence="14">
    <location>
        <begin position="622"/>
        <end position="634"/>
    </location>
</feature>
<evidence type="ECO:0000313" key="16">
    <source>
        <dbReference type="Ensembl" id="ENSOMYP00000077556.2"/>
    </source>
</evidence>
<dbReference type="Ensembl" id="ENSOMYT00000084442.2">
    <property type="protein sequence ID" value="ENSOMYP00000077556.2"/>
    <property type="gene ID" value="ENSOMYG00000035872.2"/>
</dbReference>
<dbReference type="PANTHER" id="PTHR31882">
    <property type="entry name" value="TNFAIP3-INTERACTING PROTEIN COILED COIL FAMILY MEMBER"/>
    <property type="match status" value="1"/>
</dbReference>
<dbReference type="InterPro" id="IPR032419">
    <property type="entry name" value="CC2-LZ_dom"/>
</dbReference>
<evidence type="ECO:0000259" key="15">
    <source>
        <dbReference type="Pfam" id="PF16516"/>
    </source>
</evidence>
<keyword evidence="8" id="KW-0539">Nucleus</keyword>
<dbReference type="GO" id="GO:0005737">
    <property type="term" value="C:cytoplasm"/>
    <property type="evidence" value="ECO:0007669"/>
    <property type="project" value="UniProtKB-SubCell"/>
</dbReference>
<keyword evidence="3" id="KW-0488">Methylation</keyword>
<feature type="region of interest" description="Disordered" evidence="14">
    <location>
        <begin position="270"/>
        <end position="322"/>
    </location>
</feature>
<keyword evidence="4" id="KW-0963">Cytoplasm</keyword>
<dbReference type="GO" id="GO:0006357">
    <property type="term" value="P:regulation of transcription by RNA polymerase II"/>
    <property type="evidence" value="ECO:0007669"/>
    <property type="project" value="TreeGrafter"/>
</dbReference>
<feature type="compositionally biased region" description="Basic and acidic residues" evidence="14">
    <location>
        <begin position="17"/>
        <end position="26"/>
    </location>
</feature>
<dbReference type="Gene3D" id="1.20.5.990">
    <property type="entry name" value="Nemo cc2-lz domain - 1d5 darpin complex"/>
    <property type="match status" value="1"/>
</dbReference>
<evidence type="ECO:0000256" key="13">
    <source>
        <dbReference type="SAM" id="Coils"/>
    </source>
</evidence>
<feature type="coiled-coil region" evidence="13">
    <location>
        <begin position="218"/>
        <end position="245"/>
    </location>
</feature>
<proteinExistence type="predicted"/>
<dbReference type="GO" id="GO:0043124">
    <property type="term" value="P:negative regulation of canonical NF-kappaB signal transduction"/>
    <property type="evidence" value="ECO:0007669"/>
    <property type="project" value="UniProtKB-ARBA"/>
</dbReference>
<feature type="compositionally biased region" description="Basic and acidic residues" evidence="14">
    <location>
        <begin position="280"/>
        <end position="298"/>
    </location>
</feature>
<feature type="region of interest" description="Disordered" evidence="14">
    <location>
        <begin position="1"/>
        <end position="34"/>
    </location>
</feature>
<dbReference type="AlphaFoldDB" id="A0A8C7TAT5"/>
<reference evidence="16" key="3">
    <citation type="submission" date="2025-09" db="UniProtKB">
        <authorList>
            <consortium name="Ensembl"/>
        </authorList>
    </citation>
    <scope>IDENTIFICATION</scope>
</reference>
<dbReference type="GeneTree" id="ENSGT00510000046908"/>
<feature type="region of interest" description="Disordered" evidence="14">
    <location>
        <begin position="542"/>
        <end position="634"/>
    </location>
</feature>
<evidence type="ECO:0000256" key="14">
    <source>
        <dbReference type="SAM" id="MobiDB-lite"/>
    </source>
</evidence>
<evidence type="ECO:0000256" key="6">
    <source>
        <dbReference type="ARBA" id="ARBA00023054"/>
    </source>
</evidence>
<feature type="coiled-coil region" evidence="13">
    <location>
        <begin position="460"/>
        <end position="529"/>
    </location>
</feature>
<keyword evidence="5" id="KW-0597">Phosphoprotein</keyword>
<feature type="region of interest" description="Disordered" evidence="14">
    <location>
        <begin position="432"/>
        <end position="457"/>
    </location>
</feature>
<feature type="compositionally biased region" description="Basic and acidic residues" evidence="14">
    <location>
        <begin position="310"/>
        <end position="322"/>
    </location>
</feature>
<feature type="compositionally biased region" description="Polar residues" evidence="14">
    <location>
        <begin position="82"/>
        <end position="91"/>
    </location>
</feature>
<comment type="subcellular location">
    <subcellularLocation>
        <location evidence="2">Cytoplasm</location>
    </subcellularLocation>
    <subcellularLocation>
        <location evidence="1">Nucleus</location>
    </subcellularLocation>
</comment>